<dbReference type="Gene3D" id="3.40.30.10">
    <property type="entry name" value="Glutaredoxin"/>
    <property type="match status" value="1"/>
</dbReference>
<keyword evidence="3" id="KW-1185">Reference proteome</keyword>
<proteinExistence type="predicted"/>
<dbReference type="STRING" id="1149755.A0A2J6QWA0"/>
<dbReference type="PANTHER" id="PTHR42943:SF2">
    <property type="entry name" value="GLUTATHIONE S-TRANSFERASE KAPPA 1"/>
    <property type="match status" value="1"/>
</dbReference>
<name>A0A2J6QWA0_HYAVF</name>
<dbReference type="InterPro" id="IPR051924">
    <property type="entry name" value="GST_Kappa/NadH"/>
</dbReference>
<evidence type="ECO:0000313" key="3">
    <source>
        <dbReference type="Proteomes" id="UP000235786"/>
    </source>
</evidence>
<dbReference type="GO" id="GO:0004602">
    <property type="term" value="F:glutathione peroxidase activity"/>
    <property type="evidence" value="ECO:0007669"/>
    <property type="project" value="TreeGrafter"/>
</dbReference>
<dbReference type="SUPFAM" id="SSF52833">
    <property type="entry name" value="Thioredoxin-like"/>
    <property type="match status" value="1"/>
</dbReference>
<organism evidence="2 3">
    <name type="scientific">Hyaloscypha variabilis (strain UAMH 11265 / GT02V1 / F)</name>
    <name type="common">Meliniomyces variabilis</name>
    <dbReference type="NCBI Taxonomy" id="1149755"/>
    <lineage>
        <taxon>Eukaryota</taxon>
        <taxon>Fungi</taxon>
        <taxon>Dikarya</taxon>
        <taxon>Ascomycota</taxon>
        <taxon>Pezizomycotina</taxon>
        <taxon>Leotiomycetes</taxon>
        <taxon>Helotiales</taxon>
        <taxon>Hyaloscyphaceae</taxon>
        <taxon>Hyaloscypha</taxon>
        <taxon>Hyaloscypha variabilis</taxon>
    </lineage>
</organism>
<dbReference type="GO" id="GO:0006749">
    <property type="term" value="P:glutathione metabolic process"/>
    <property type="evidence" value="ECO:0007669"/>
    <property type="project" value="TreeGrafter"/>
</dbReference>
<dbReference type="InterPro" id="IPR001853">
    <property type="entry name" value="DSBA-like_thioredoxin_dom"/>
</dbReference>
<reference evidence="2 3" key="1">
    <citation type="submission" date="2016-04" db="EMBL/GenBank/DDBJ databases">
        <title>A degradative enzymes factory behind the ericoid mycorrhizal symbiosis.</title>
        <authorList>
            <consortium name="DOE Joint Genome Institute"/>
            <person name="Martino E."/>
            <person name="Morin E."/>
            <person name="Grelet G."/>
            <person name="Kuo A."/>
            <person name="Kohler A."/>
            <person name="Daghino S."/>
            <person name="Barry K."/>
            <person name="Choi C."/>
            <person name="Cichocki N."/>
            <person name="Clum A."/>
            <person name="Copeland A."/>
            <person name="Hainaut M."/>
            <person name="Haridas S."/>
            <person name="Labutti K."/>
            <person name="Lindquist E."/>
            <person name="Lipzen A."/>
            <person name="Khouja H.-R."/>
            <person name="Murat C."/>
            <person name="Ohm R."/>
            <person name="Olson A."/>
            <person name="Spatafora J."/>
            <person name="Veneault-Fourrey C."/>
            <person name="Henrissat B."/>
            <person name="Grigoriev I."/>
            <person name="Martin F."/>
            <person name="Perotto S."/>
        </authorList>
    </citation>
    <scope>NUCLEOTIDE SEQUENCE [LARGE SCALE GENOMIC DNA]</scope>
    <source>
        <strain evidence="2 3">F</strain>
    </source>
</reference>
<evidence type="ECO:0000313" key="2">
    <source>
        <dbReference type="EMBL" id="PMD30547.1"/>
    </source>
</evidence>
<dbReference type="Proteomes" id="UP000235786">
    <property type="component" value="Unassembled WGS sequence"/>
</dbReference>
<dbReference type="GO" id="GO:0004364">
    <property type="term" value="F:glutathione transferase activity"/>
    <property type="evidence" value="ECO:0007669"/>
    <property type="project" value="TreeGrafter"/>
</dbReference>
<feature type="domain" description="DSBA-like thioredoxin" evidence="1">
    <location>
        <begin position="3"/>
        <end position="97"/>
    </location>
</feature>
<protein>
    <submittedName>
        <fullName evidence="2">Thioredoxin-like protein</fullName>
    </submittedName>
</protein>
<dbReference type="AlphaFoldDB" id="A0A2J6QWA0"/>
<dbReference type="Pfam" id="PF01323">
    <property type="entry name" value="DSBA"/>
    <property type="match status" value="1"/>
</dbReference>
<accession>A0A2J6QWA0</accession>
<dbReference type="GO" id="GO:0005739">
    <property type="term" value="C:mitochondrion"/>
    <property type="evidence" value="ECO:0007669"/>
    <property type="project" value="TreeGrafter"/>
</dbReference>
<evidence type="ECO:0000259" key="1">
    <source>
        <dbReference type="Pfam" id="PF01323"/>
    </source>
</evidence>
<dbReference type="InterPro" id="IPR036249">
    <property type="entry name" value="Thioredoxin-like_sf"/>
</dbReference>
<dbReference type="OrthoDB" id="4664297at2759"/>
<gene>
    <name evidence="2" type="ORF">L207DRAFT_641495</name>
</gene>
<dbReference type="EMBL" id="KZ613966">
    <property type="protein sequence ID" value="PMD30547.1"/>
    <property type="molecule type" value="Genomic_DNA"/>
</dbReference>
<sequence length="116" mass="12749">MPVVLEALLTAFWVEGRPTHELNTLREVLVSVLGESTTDDILLKSGSNGAKDLLFANTKAALAEGAFGLPWFVARNNQGNSQSFWGFDHLAQVMDHLGLEVTDSIRALEHGWRSML</sequence>
<dbReference type="GO" id="GO:0005777">
    <property type="term" value="C:peroxisome"/>
    <property type="evidence" value="ECO:0007669"/>
    <property type="project" value="TreeGrafter"/>
</dbReference>
<dbReference type="PANTHER" id="PTHR42943">
    <property type="entry name" value="GLUTATHIONE S-TRANSFERASE KAPPA"/>
    <property type="match status" value="1"/>
</dbReference>